<dbReference type="PANTHER" id="PTHR10584:SF166">
    <property type="entry name" value="RIBOKINASE"/>
    <property type="match status" value="1"/>
</dbReference>
<comment type="caution">
    <text evidence="6">The sequence shown here is derived from an EMBL/GenBank/DDBJ whole genome shotgun (WGS) entry which is preliminary data.</text>
</comment>
<evidence type="ECO:0000313" key="7">
    <source>
        <dbReference type="Proteomes" id="UP001165041"/>
    </source>
</evidence>
<evidence type="ECO:0000256" key="2">
    <source>
        <dbReference type="ARBA" id="ARBA00022679"/>
    </source>
</evidence>
<dbReference type="AlphaFoldDB" id="A0A9W6QFC9"/>
<name>A0A9W6QFC9_9ACTN</name>
<dbReference type="InterPro" id="IPR002139">
    <property type="entry name" value="Ribo/fructo_kinase"/>
</dbReference>
<protein>
    <submittedName>
        <fullName evidence="6">Ribokinase</fullName>
    </submittedName>
</protein>
<keyword evidence="3 4" id="KW-0418">Kinase</keyword>
<dbReference type="Proteomes" id="UP001165041">
    <property type="component" value="Unassembled WGS sequence"/>
</dbReference>
<evidence type="ECO:0000256" key="1">
    <source>
        <dbReference type="ARBA" id="ARBA00010688"/>
    </source>
</evidence>
<keyword evidence="2 4" id="KW-0808">Transferase</keyword>
<accession>A0A9W6QFC9</accession>
<dbReference type="PROSITE" id="PS00584">
    <property type="entry name" value="PFKB_KINASES_2"/>
    <property type="match status" value="1"/>
</dbReference>
<gene>
    <name evidence="6" type="primary">rbsK</name>
    <name evidence="6" type="ORF">Kpho02_61360</name>
</gene>
<sequence>MTDGAAGGGCVVVVGQIGRDVVLRTDGLPPVGGSAGVAERWEGLGGKGANQAVGLSQLGVPVRLVGVVGEDRAGGAVLRAAGRDGIGTAGVVRRGRTALLLDLVDAPGSRRLLEDVPPEGLVTVDDLERARAVLTDAGAVSLQLQQPSATVLAAARLARRHGARVVADGAPDPAVRGELLGLVDVLRADAAEAELLADGPVGSLRDARALGSRLLAAGPGLVALAVPDRGDLLVWPGGELLLPLADVPVADPTGAGDAFVAGLVAGLRHGSDPAAAGRLAAAAAGATVQRLGGRPDLSGLAPGGPPRG</sequence>
<proteinExistence type="inferred from homology"/>
<dbReference type="InterPro" id="IPR029056">
    <property type="entry name" value="Ribokinase-like"/>
</dbReference>
<dbReference type="GO" id="GO:0016301">
    <property type="term" value="F:kinase activity"/>
    <property type="evidence" value="ECO:0007669"/>
    <property type="project" value="UniProtKB-KW"/>
</dbReference>
<dbReference type="GO" id="GO:0006796">
    <property type="term" value="P:phosphate-containing compound metabolic process"/>
    <property type="evidence" value="ECO:0007669"/>
    <property type="project" value="UniProtKB-ARBA"/>
</dbReference>
<evidence type="ECO:0000313" key="6">
    <source>
        <dbReference type="EMBL" id="GLW73838.1"/>
    </source>
</evidence>
<dbReference type="InterPro" id="IPR011611">
    <property type="entry name" value="PfkB_dom"/>
</dbReference>
<comment type="similarity">
    <text evidence="1 4">Belongs to the carbohydrate kinase PfkB family.</text>
</comment>
<dbReference type="PROSITE" id="PS00583">
    <property type="entry name" value="PFKB_KINASES_1"/>
    <property type="match status" value="1"/>
</dbReference>
<dbReference type="RefSeq" id="WP_285739458.1">
    <property type="nucleotide sequence ID" value="NZ_BSSA01000028.1"/>
</dbReference>
<feature type="domain" description="Carbohydrate kinase PfkB" evidence="5">
    <location>
        <begin position="11"/>
        <end position="295"/>
    </location>
</feature>
<evidence type="ECO:0000256" key="4">
    <source>
        <dbReference type="RuleBase" id="RU003704"/>
    </source>
</evidence>
<dbReference type="SUPFAM" id="SSF53613">
    <property type="entry name" value="Ribokinase-like"/>
    <property type="match status" value="1"/>
</dbReference>
<dbReference type="EMBL" id="BSSA01000028">
    <property type="protein sequence ID" value="GLW73838.1"/>
    <property type="molecule type" value="Genomic_DNA"/>
</dbReference>
<dbReference type="PRINTS" id="PR00990">
    <property type="entry name" value="RIBOKINASE"/>
</dbReference>
<evidence type="ECO:0000256" key="3">
    <source>
        <dbReference type="ARBA" id="ARBA00022777"/>
    </source>
</evidence>
<organism evidence="6 7">
    <name type="scientific">Kitasatospora phosalacinea</name>
    <dbReference type="NCBI Taxonomy" id="2065"/>
    <lineage>
        <taxon>Bacteria</taxon>
        <taxon>Bacillati</taxon>
        <taxon>Actinomycetota</taxon>
        <taxon>Actinomycetes</taxon>
        <taxon>Kitasatosporales</taxon>
        <taxon>Streptomycetaceae</taxon>
        <taxon>Kitasatospora</taxon>
    </lineage>
</organism>
<dbReference type="Pfam" id="PF00294">
    <property type="entry name" value="PfkB"/>
    <property type="match status" value="1"/>
</dbReference>
<dbReference type="PANTHER" id="PTHR10584">
    <property type="entry name" value="SUGAR KINASE"/>
    <property type="match status" value="1"/>
</dbReference>
<dbReference type="Gene3D" id="3.40.1190.20">
    <property type="match status" value="1"/>
</dbReference>
<dbReference type="InterPro" id="IPR002173">
    <property type="entry name" value="Carboh/pur_kinase_PfkB_CS"/>
</dbReference>
<reference evidence="6" key="1">
    <citation type="submission" date="2023-02" db="EMBL/GenBank/DDBJ databases">
        <title>Kitasatospora phosalacinea NBRC 14627.</title>
        <authorList>
            <person name="Ichikawa N."/>
            <person name="Sato H."/>
            <person name="Tonouchi N."/>
        </authorList>
    </citation>
    <scope>NUCLEOTIDE SEQUENCE</scope>
    <source>
        <strain evidence="6">NBRC 14627</strain>
    </source>
</reference>
<dbReference type="GO" id="GO:0005829">
    <property type="term" value="C:cytosol"/>
    <property type="evidence" value="ECO:0007669"/>
    <property type="project" value="TreeGrafter"/>
</dbReference>
<evidence type="ECO:0000259" key="5">
    <source>
        <dbReference type="Pfam" id="PF00294"/>
    </source>
</evidence>